<dbReference type="GO" id="GO:0004842">
    <property type="term" value="F:ubiquitin-protein transferase activity"/>
    <property type="evidence" value="ECO:0007669"/>
    <property type="project" value="TreeGrafter"/>
</dbReference>
<sequence length="503" mass="56252">MLWPIGARLYAAEAELSASTANWKKWIIYTLSGFVLQIFVIAILFTLHKNLKRQNIASRLRKKVHVAGTWFPPTLDNYFPLKLLKDDCEHNGNVESNGMTSEKINEDKQKNHFTEIYLIPDPEDEKICKRKWTVLHDQAMDSFPIKTPIDKSLANMKSKNGKTALMLTALNQEKNEEASCIDVENLFLVGALIDAEDDCGETALIMAIKAGRAEVVKCFLRFGADITVSDIHNRTPLHHAASINAADIIRILLETEQIEVDAIDDTDCSPLMTIAKLGYRDPEGIALLIDAGADINCTGNHINGETYKGRTALHYAVMQSNQELARYLVERGANLNIQDHMGQTPLFLAASQGHVEMVHMLVTAGARRYIPDNMDQTPEDIASSKEYKEKPRIIEVSPTPLEMVLNSGTTAAMTPESSNSSNSSTLLDRSKECYNFNSHLPNETTNSPNTIISQQNPQDFVQVPYSSMDHAFNQSYNMQNGCLMNNENRPVTSIPHLGFEYYV</sequence>
<dbReference type="PROSITE" id="PS50088">
    <property type="entry name" value="ANK_REPEAT"/>
    <property type="match status" value="4"/>
</dbReference>
<dbReference type="Gene3D" id="1.25.40.20">
    <property type="entry name" value="Ankyrin repeat-containing domain"/>
    <property type="match status" value="1"/>
</dbReference>
<dbReference type="Proteomes" id="UP000276991">
    <property type="component" value="Unassembled WGS sequence"/>
</dbReference>
<dbReference type="InterPro" id="IPR002110">
    <property type="entry name" value="Ankyrin_rpt"/>
</dbReference>
<dbReference type="SMART" id="SM00248">
    <property type="entry name" value="ANK"/>
    <property type="match status" value="5"/>
</dbReference>
<evidence type="ECO:0000256" key="4">
    <source>
        <dbReference type="SAM" id="Phobius"/>
    </source>
</evidence>
<keyword evidence="1" id="KW-0677">Repeat</keyword>
<dbReference type="SUPFAM" id="SSF48403">
    <property type="entry name" value="Ankyrin repeat"/>
    <property type="match status" value="1"/>
</dbReference>
<dbReference type="PANTHER" id="PTHR24171">
    <property type="entry name" value="ANKYRIN REPEAT DOMAIN-CONTAINING PROTEIN 39-RELATED"/>
    <property type="match status" value="1"/>
</dbReference>
<dbReference type="Pfam" id="PF12796">
    <property type="entry name" value="Ank_2"/>
    <property type="match status" value="2"/>
</dbReference>
<dbReference type="GO" id="GO:0085020">
    <property type="term" value="P:protein K6-linked ubiquitination"/>
    <property type="evidence" value="ECO:0007669"/>
    <property type="project" value="TreeGrafter"/>
</dbReference>
<feature type="transmembrane region" description="Helical" evidence="4">
    <location>
        <begin position="26"/>
        <end position="47"/>
    </location>
</feature>
<feature type="repeat" description="ANK" evidence="3">
    <location>
        <begin position="199"/>
        <end position="231"/>
    </location>
</feature>
<dbReference type="AlphaFoldDB" id="A0A498RY48"/>
<evidence type="ECO:0000313" key="6">
    <source>
        <dbReference type="Proteomes" id="UP000276991"/>
    </source>
</evidence>
<dbReference type="STRING" id="6277.A0A498RY48"/>
<reference evidence="5 6" key="1">
    <citation type="submission" date="2018-08" db="EMBL/GenBank/DDBJ databases">
        <authorList>
            <person name="Laetsch R D."/>
            <person name="Stevens L."/>
            <person name="Kumar S."/>
            <person name="Blaxter L. M."/>
        </authorList>
    </citation>
    <scope>NUCLEOTIDE SEQUENCE [LARGE SCALE GENOMIC DNA]</scope>
</reference>
<keyword evidence="6" id="KW-1185">Reference proteome</keyword>
<gene>
    <name evidence="5" type="ORF">NAV_LOCUS550</name>
</gene>
<feature type="repeat" description="ANK" evidence="3">
    <location>
        <begin position="341"/>
        <end position="373"/>
    </location>
</feature>
<proteinExistence type="predicted"/>
<organism evidence="5 6">
    <name type="scientific">Acanthocheilonema viteae</name>
    <name type="common">Filarial nematode worm</name>
    <name type="synonym">Dipetalonema viteae</name>
    <dbReference type="NCBI Taxonomy" id="6277"/>
    <lineage>
        <taxon>Eukaryota</taxon>
        <taxon>Metazoa</taxon>
        <taxon>Ecdysozoa</taxon>
        <taxon>Nematoda</taxon>
        <taxon>Chromadorea</taxon>
        <taxon>Rhabditida</taxon>
        <taxon>Spirurina</taxon>
        <taxon>Spiruromorpha</taxon>
        <taxon>Filarioidea</taxon>
        <taxon>Onchocercidae</taxon>
        <taxon>Acanthocheilonema</taxon>
    </lineage>
</organism>
<dbReference type="EMBL" id="UPTC01000035">
    <property type="protein sequence ID" value="VBB25720.1"/>
    <property type="molecule type" value="Genomic_DNA"/>
</dbReference>
<evidence type="ECO:0000256" key="3">
    <source>
        <dbReference type="PROSITE-ProRule" id="PRU00023"/>
    </source>
</evidence>
<feature type="repeat" description="ANK" evidence="3">
    <location>
        <begin position="308"/>
        <end position="340"/>
    </location>
</feature>
<evidence type="ECO:0000313" key="5">
    <source>
        <dbReference type="EMBL" id="VBB25720.1"/>
    </source>
</evidence>
<accession>A0A498RY48</accession>
<keyword evidence="4" id="KW-0472">Membrane</keyword>
<evidence type="ECO:0000256" key="2">
    <source>
        <dbReference type="ARBA" id="ARBA00023043"/>
    </source>
</evidence>
<feature type="repeat" description="ANK" evidence="3">
    <location>
        <begin position="232"/>
        <end position="254"/>
    </location>
</feature>
<dbReference type="InterPro" id="IPR036770">
    <property type="entry name" value="Ankyrin_rpt-contain_sf"/>
</dbReference>
<dbReference type="GO" id="GO:0031436">
    <property type="term" value="C:BRCA1-BARD1 complex"/>
    <property type="evidence" value="ECO:0007669"/>
    <property type="project" value="TreeGrafter"/>
</dbReference>
<protein>
    <submittedName>
        <fullName evidence="5">Uncharacterized protein</fullName>
    </submittedName>
</protein>
<keyword evidence="2 3" id="KW-0040">ANK repeat</keyword>
<dbReference type="OrthoDB" id="430340at2759"/>
<dbReference type="PROSITE" id="PS50297">
    <property type="entry name" value="ANK_REP_REGION"/>
    <property type="match status" value="4"/>
</dbReference>
<dbReference type="GO" id="GO:0070531">
    <property type="term" value="C:BRCA1-A complex"/>
    <property type="evidence" value="ECO:0007669"/>
    <property type="project" value="TreeGrafter"/>
</dbReference>
<evidence type="ECO:0000256" key="1">
    <source>
        <dbReference type="ARBA" id="ARBA00022737"/>
    </source>
</evidence>
<name>A0A498RY48_ACAVI</name>
<keyword evidence="4" id="KW-0812">Transmembrane</keyword>
<keyword evidence="4" id="KW-1133">Transmembrane helix</keyword>